<organism evidence="1 2">
    <name type="scientific">Pseudomonas caricapapayae</name>
    <dbReference type="NCBI Taxonomy" id="46678"/>
    <lineage>
        <taxon>Bacteria</taxon>
        <taxon>Pseudomonadati</taxon>
        <taxon>Pseudomonadota</taxon>
        <taxon>Gammaproteobacteria</taxon>
        <taxon>Pseudomonadales</taxon>
        <taxon>Pseudomonadaceae</taxon>
        <taxon>Pseudomonas</taxon>
    </lineage>
</organism>
<protein>
    <submittedName>
        <fullName evidence="1">Uncharacterized protein</fullName>
    </submittedName>
</protein>
<sequence>VKERWVKTFRLNRGAHSTAPSVSVKRLFQQVFKVSFATSTTCASINSAVAHQREANSTALQPRVKLFFLTA</sequence>
<gene>
    <name evidence="1" type="ORF">ALP05_01481</name>
</gene>
<evidence type="ECO:0000313" key="2">
    <source>
        <dbReference type="Proteomes" id="UP000269872"/>
    </source>
</evidence>
<accession>A0A3M6EPI1</accession>
<evidence type="ECO:0000313" key="1">
    <source>
        <dbReference type="EMBL" id="RMV69706.1"/>
    </source>
</evidence>
<dbReference type="AlphaFoldDB" id="A0A3M6EPI1"/>
<reference evidence="1 2" key="1">
    <citation type="submission" date="2018-08" db="EMBL/GenBank/DDBJ databases">
        <title>Recombination of ecologically and evolutionarily significant loci maintains genetic cohesion in the Pseudomonas syringae species complex.</title>
        <authorList>
            <person name="Dillon M."/>
            <person name="Thakur S."/>
            <person name="Almeida R.N.D."/>
            <person name="Weir B.S."/>
            <person name="Guttman D.S."/>
        </authorList>
    </citation>
    <scope>NUCLEOTIDE SEQUENCE [LARGE SCALE GENOMIC DNA]</scope>
    <source>
        <strain evidence="1 2">ICMP 7496</strain>
    </source>
</reference>
<name>A0A3M6EPI1_9PSED</name>
<dbReference type="Proteomes" id="UP000269872">
    <property type="component" value="Unassembled WGS sequence"/>
</dbReference>
<comment type="caution">
    <text evidence="1">The sequence shown here is derived from an EMBL/GenBank/DDBJ whole genome shotgun (WGS) entry which is preliminary data.</text>
</comment>
<feature type="non-terminal residue" evidence="1">
    <location>
        <position position="1"/>
    </location>
</feature>
<proteinExistence type="predicted"/>
<feature type="non-terminal residue" evidence="1">
    <location>
        <position position="71"/>
    </location>
</feature>
<dbReference type="EMBL" id="RBUY01000196">
    <property type="protein sequence ID" value="RMV69706.1"/>
    <property type="molecule type" value="Genomic_DNA"/>
</dbReference>